<comment type="caution">
    <text evidence="1">The sequence shown here is derived from an EMBL/GenBank/DDBJ whole genome shotgun (WGS) entry which is preliminary data.</text>
</comment>
<dbReference type="EMBL" id="JRPQ01000058">
    <property type="protein sequence ID" value="KGI22716.1"/>
    <property type="molecule type" value="Genomic_DNA"/>
</dbReference>
<gene>
    <name evidence="1" type="ORF">HMPREF9304_02900</name>
</gene>
<protein>
    <submittedName>
        <fullName evidence="1">Uncharacterized protein</fullName>
    </submittedName>
</protein>
<reference evidence="1 2" key="1">
    <citation type="submission" date="2014-07" db="EMBL/GenBank/DDBJ databases">
        <authorList>
            <person name="McCorrison J."/>
            <person name="Sanka R."/>
            <person name="Torralba M."/>
            <person name="Gillis M."/>
            <person name="Haft D.H."/>
            <person name="Methe B."/>
            <person name="Sutton G."/>
            <person name="Nelson K.E."/>
        </authorList>
    </citation>
    <scope>NUCLEOTIDE SEQUENCE [LARGE SCALE GENOMIC DNA]</scope>
    <source>
        <strain evidence="1 2">S9-PR14</strain>
    </source>
</reference>
<dbReference type="Proteomes" id="UP000029723">
    <property type="component" value="Unassembled WGS sequence"/>
</dbReference>
<evidence type="ECO:0000313" key="1">
    <source>
        <dbReference type="EMBL" id="KGI22716.1"/>
    </source>
</evidence>
<name>A0A098YTU9_9BACT</name>
<organism evidence="1 2">
    <name type="scientific">Hoylesella timonensis S9-PR14</name>
    <dbReference type="NCBI Taxonomy" id="1401062"/>
    <lineage>
        <taxon>Bacteria</taxon>
        <taxon>Pseudomonadati</taxon>
        <taxon>Bacteroidota</taxon>
        <taxon>Bacteroidia</taxon>
        <taxon>Bacteroidales</taxon>
        <taxon>Prevotellaceae</taxon>
        <taxon>Hoylesella</taxon>
    </lineage>
</organism>
<proteinExistence type="predicted"/>
<accession>A0A098YTU9</accession>
<dbReference type="AlphaFoldDB" id="A0A098YTU9"/>
<evidence type="ECO:0000313" key="2">
    <source>
        <dbReference type="Proteomes" id="UP000029723"/>
    </source>
</evidence>
<sequence>MKIRIFFYILIVSYKAIIGNIEYQNFHFKRIETFNNNCLTVCVLGWGQIQIANVNTLVFLENDTIKSKSWMLSLSDKLFMFYDEELSKIGERKTWFSSIKSYWEAN</sequence>